<dbReference type="PANTHER" id="PTHR45138">
    <property type="entry name" value="REGULATORY COMPONENTS OF SENSORY TRANSDUCTION SYSTEM"/>
    <property type="match status" value="1"/>
</dbReference>
<keyword evidence="6" id="KW-0808">Transferase</keyword>
<dbReference type="InterPro" id="IPR000160">
    <property type="entry name" value="GGDEF_dom"/>
</dbReference>
<evidence type="ECO:0000256" key="3">
    <source>
        <dbReference type="PROSITE-ProRule" id="PRU00169"/>
    </source>
</evidence>
<dbReference type="SMART" id="SM00267">
    <property type="entry name" value="GGDEF"/>
    <property type="match status" value="1"/>
</dbReference>
<evidence type="ECO:0000313" key="7">
    <source>
        <dbReference type="Proteomes" id="UP001059672"/>
    </source>
</evidence>
<evidence type="ECO:0000313" key="6">
    <source>
        <dbReference type="EMBL" id="UTW08565.1"/>
    </source>
</evidence>
<dbReference type="Proteomes" id="UP001059672">
    <property type="component" value="Chromosome"/>
</dbReference>
<dbReference type="InterPro" id="IPR050469">
    <property type="entry name" value="Diguanylate_Cyclase"/>
</dbReference>
<reference evidence="6" key="1">
    <citation type="submission" date="2021-04" db="EMBL/GenBank/DDBJ databases">
        <title>Oceanospirillales bacteria with DddD are important DMSP degraders in coastal seawater.</title>
        <authorList>
            <person name="Liu J."/>
        </authorList>
    </citation>
    <scope>NUCLEOTIDE SEQUENCE</scope>
    <source>
        <strain evidence="6">D13-4</strain>
    </source>
</reference>
<comment type="catalytic activity">
    <reaction evidence="2">
        <text>2 GTP = 3',3'-c-di-GMP + 2 diphosphate</text>
        <dbReference type="Rhea" id="RHEA:24898"/>
        <dbReference type="ChEBI" id="CHEBI:33019"/>
        <dbReference type="ChEBI" id="CHEBI:37565"/>
        <dbReference type="ChEBI" id="CHEBI:58805"/>
        <dbReference type="EC" id="2.7.7.65"/>
    </reaction>
</comment>
<dbReference type="InterPro" id="IPR029787">
    <property type="entry name" value="Nucleotide_cyclase"/>
</dbReference>
<keyword evidence="6" id="KW-0548">Nucleotidyltransferase</keyword>
<gene>
    <name evidence="6" type="ORF">KDW96_04355</name>
</gene>
<dbReference type="InterPro" id="IPR043128">
    <property type="entry name" value="Rev_trsase/Diguanyl_cyclase"/>
</dbReference>
<dbReference type="SUPFAM" id="SSF55073">
    <property type="entry name" value="Nucleotide cyclase"/>
    <property type="match status" value="1"/>
</dbReference>
<dbReference type="GO" id="GO:0052621">
    <property type="term" value="F:diguanylate cyclase activity"/>
    <property type="evidence" value="ECO:0007669"/>
    <property type="project" value="UniProtKB-EC"/>
</dbReference>
<dbReference type="SUPFAM" id="SSF52172">
    <property type="entry name" value="CheY-like"/>
    <property type="match status" value="1"/>
</dbReference>
<proteinExistence type="predicted"/>
<dbReference type="Gene3D" id="3.40.50.2300">
    <property type="match status" value="1"/>
</dbReference>
<dbReference type="PANTHER" id="PTHR45138:SF9">
    <property type="entry name" value="DIGUANYLATE CYCLASE DGCM-RELATED"/>
    <property type="match status" value="1"/>
</dbReference>
<dbReference type="Gene3D" id="3.30.70.270">
    <property type="match status" value="1"/>
</dbReference>
<feature type="domain" description="Response regulatory" evidence="4">
    <location>
        <begin position="20"/>
        <end position="135"/>
    </location>
</feature>
<dbReference type="SMART" id="SM00448">
    <property type="entry name" value="REC"/>
    <property type="match status" value="1"/>
</dbReference>
<dbReference type="PROSITE" id="PS50110">
    <property type="entry name" value="RESPONSE_REGULATORY"/>
    <property type="match status" value="1"/>
</dbReference>
<dbReference type="Pfam" id="PF00072">
    <property type="entry name" value="Response_reg"/>
    <property type="match status" value="1"/>
</dbReference>
<keyword evidence="7" id="KW-1185">Reference proteome</keyword>
<dbReference type="InterPro" id="IPR011006">
    <property type="entry name" value="CheY-like_superfamily"/>
</dbReference>
<dbReference type="EC" id="2.7.7.65" evidence="1"/>
<feature type="modified residue" description="4-aspartylphosphate" evidence="3">
    <location>
        <position position="68"/>
    </location>
</feature>
<accession>A0ABY5H8B8</accession>
<feature type="domain" description="GGDEF" evidence="5">
    <location>
        <begin position="178"/>
        <end position="315"/>
    </location>
</feature>
<dbReference type="InterPro" id="IPR001789">
    <property type="entry name" value="Sig_transdc_resp-reg_receiver"/>
</dbReference>
<dbReference type="CDD" id="cd01949">
    <property type="entry name" value="GGDEF"/>
    <property type="match status" value="1"/>
</dbReference>
<sequence>MSIGSGGEPGPYNLGGRRGRLLVVDDEPIFVRLIHQLFSAEHEVFMATNGEEALKIYERSAPDLILLDVMMPGMDGLELCRLLKQLPDAREIPVIFVTGYESLDEETACWNAGGVDFVNKPFNPLTLRNRVNVHLALKFQADRLREMAFVDGLTGIANRRQFEERLDLEYRRSRRNQTPLALLMIDVDFFKPYNDRYGHQAGDDCLRKIAALLRENMSRPGDLAARYGGEEFAFLLPETDAAGARVIAERLVETVRQLNLEHLDSSVAPMVTISIGASVLNSDSSEPCGALITLADAQLYRAKKQGRGRVSCALMSAQRGETARS</sequence>
<evidence type="ECO:0000256" key="1">
    <source>
        <dbReference type="ARBA" id="ARBA00012528"/>
    </source>
</evidence>
<dbReference type="EMBL" id="CP073346">
    <property type="protein sequence ID" value="UTW08565.1"/>
    <property type="molecule type" value="Genomic_DNA"/>
</dbReference>
<dbReference type="RefSeq" id="WP_255839210.1">
    <property type="nucleotide sequence ID" value="NZ_CP073346.1"/>
</dbReference>
<dbReference type="Pfam" id="PF00990">
    <property type="entry name" value="GGDEF"/>
    <property type="match status" value="1"/>
</dbReference>
<keyword evidence="3" id="KW-0597">Phosphoprotein</keyword>
<evidence type="ECO:0000259" key="4">
    <source>
        <dbReference type="PROSITE" id="PS50110"/>
    </source>
</evidence>
<name>A0ABY5H8B8_9PSED</name>
<dbReference type="NCBIfam" id="TIGR00254">
    <property type="entry name" value="GGDEF"/>
    <property type="match status" value="1"/>
</dbReference>
<evidence type="ECO:0000256" key="2">
    <source>
        <dbReference type="ARBA" id="ARBA00034247"/>
    </source>
</evidence>
<organism evidence="6 7">
    <name type="scientific">Pseudomonas benzenivorans</name>
    <dbReference type="NCBI Taxonomy" id="556533"/>
    <lineage>
        <taxon>Bacteria</taxon>
        <taxon>Pseudomonadati</taxon>
        <taxon>Pseudomonadota</taxon>
        <taxon>Gammaproteobacteria</taxon>
        <taxon>Pseudomonadales</taxon>
        <taxon>Pseudomonadaceae</taxon>
        <taxon>Pseudomonas</taxon>
    </lineage>
</organism>
<dbReference type="PROSITE" id="PS50887">
    <property type="entry name" value="GGDEF"/>
    <property type="match status" value="1"/>
</dbReference>
<protein>
    <recommendedName>
        <fullName evidence="1">diguanylate cyclase</fullName>
        <ecNumber evidence="1">2.7.7.65</ecNumber>
    </recommendedName>
</protein>
<evidence type="ECO:0000259" key="5">
    <source>
        <dbReference type="PROSITE" id="PS50887"/>
    </source>
</evidence>